<sequence length="279" mass="31415">MKSNQGSVPLLYLAHILLGLIILLPLAFALVSSLRPLDEIFRYMSPVSWRTFVPTQITFDAYTSLFVERGFGRIFFNTFYVSIVNVVVGLVIASMAAFAFVYFEFKGRALLFFLVILTFMIPFEVIAIPLYGLVDSLGWIDTYSGIIVPGLANGLVIFLYRQFFLDLPKALIESARIDGASWFKIYAGIILPLCKPVTVSAGLLIFIHQWESFMWPLIATRSKEYKVIQVALSDFVTEFATYWNEMFAGIIIAVIVPVLVLLPLQRYFVNGIANTGSKE</sequence>
<dbReference type="Pfam" id="PF00528">
    <property type="entry name" value="BPD_transp_1"/>
    <property type="match status" value="1"/>
</dbReference>
<dbReference type="CDD" id="cd06261">
    <property type="entry name" value="TM_PBP2"/>
    <property type="match status" value="1"/>
</dbReference>
<proteinExistence type="inferred from homology"/>
<dbReference type="PANTHER" id="PTHR43744:SF8">
    <property type="entry name" value="SN-GLYCEROL-3-PHOSPHATE TRANSPORT SYSTEM PERMEASE PROTEIN UGPE"/>
    <property type="match status" value="1"/>
</dbReference>
<feature type="transmembrane region" description="Helical" evidence="7">
    <location>
        <begin position="110"/>
        <end position="131"/>
    </location>
</feature>
<comment type="caution">
    <text evidence="9">The sequence shown here is derived from an EMBL/GenBank/DDBJ whole genome shotgun (WGS) entry which is preliminary data.</text>
</comment>
<dbReference type="InterPro" id="IPR035906">
    <property type="entry name" value="MetI-like_sf"/>
</dbReference>
<dbReference type="RefSeq" id="WP_262685689.1">
    <property type="nucleotide sequence ID" value="NZ_JAOQIO010000084.1"/>
</dbReference>
<evidence type="ECO:0000256" key="7">
    <source>
        <dbReference type="RuleBase" id="RU363032"/>
    </source>
</evidence>
<evidence type="ECO:0000256" key="5">
    <source>
        <dbReference type="ARBA" id="ARBA00022989"/>
    </source>
</evidence>
<protein>
    <submittedName>
        <fullName evidence="9">Carbohydrate ABC transporter permease</fullName>
    </submittedName>
</protein>
<dbReference type="Proteomes" id="UP001652445">
    <property type="component" value="Unassembled WGS sequence"/>
</dbReference>
<keyword evidence="2 7" id="KW-0813">Transport</keyword>
<dbReference type="Gene3D" id="1.10.3720.10">
    <property type="entry name" value="MetI-like"/>
    <property type="match status" value="1"/>
</dbReference>
<evidence type="ECO:0000256" key="2">
    <source>
        <dbReference type="ARBA" id="ARBA00022448"/>
    </source>
</evidence>
<evidence type="ECO:0000313" key="10">
    <source>
        <dbReference type="Proteomes" id="UP001652445"/>
    </source>
</evidence>
<keyword evidence="6 7" id="KW-0472">Membrane</keyword>
<feature type="transmembrane region" description="Helical" evidence="7">
    <location>
        <begin position="79"/>
        <end position="103"/>
    </location>
</feature>
<keyword evidence="5 7" id="KW-1133">Transmembrane helix</keyword>
<gene>
    <name evidence="9" type="ORF">OB236_20805</name>
</gene>
<evidence type="ECO:0000259" key="8">
    <source>
        <dbReference type="PROSITE" id="PS50928"/>
    </source>
</evidence>
<keyword evidence="10" id="KW-1185">Reference proteome</keyword>
<feature type="domain" description="ABC transmembrane type-1" evidence="8">
    <location>
        <begin position="75"/>
        <end position="264"/>
    </location>
</feature>
<keyword evidence="4 7" id="KW-0812">Transmembrane</keyword>
<evidence type="ECO:0000256" key="1">
    <source>
        <dbReference type="ARBA" id="ARBA00004651"/>
    </source>
</evidence>
<dbReference type="InterPro" id="IPR000515">
    <property type="entry name" value="MetI-like"/>
</dbReference>
<evidence type="ECO:0000256" key="3">
    <source>
        <dbReference type="ARBA" id="ARBA00022475"/>
    </source>
</evidence>
<dbReference type="PROSITE" id="PS50928">
    <property type="entry name" value="ABC_TM1"/>
    <property type="match status" value="1"/>
</dbReference>
<reference evidence="9 10" key="1">
    <citation type="submission" date="2022-09" db="EMBL/GenBank/DDBJ databases">
        <authorList>
            <person name="Han X.L."/>
            <person name="Wang Q."/>
            <person name="Lu T."/>
        </authorList>
    </citation>
    <scope>NUCLEOTIDE SEQUENCE [LARGE SCALE GENOMIC DNA]</scope>
    <source>
        <strain evidence="9 10">WQ 127069</strain>
    </source>
</reference>
<evidence type="ECO:0000256" key="4">
    <source>
        <dbReference type="ARBA" id="ARBA00022692"/>
    </source>
</evidence>
<dbReference type="EMBL" id="JAOQIO010000084">
    <property type="protein sequence ID" value="MCU6794554.1"/>
    <property type="molecule type" value="Genomic_DNA"/>
</dbReference>
<keyword evidence="3" id="KW-1003">Cell membrane</keyword>
<organism evidence="9 10">
    <name type="scientific">Paenibacillus baimaensis</name>
    <dbReference type="NCBI Taxonomy" id="2982185"/>
    <lineage>
        <taxon>Bacteria</taxon>
        <taxon>Bacillati</taxon>
        <taxon>Bacillota</taxon>
        <taxon>Bacilli</taxon>
        <taxon>Bacillales</taxon>
        <taxon>Paenibacillaceae</taxon>
        <taxon>Paenibacillus</taxon>
    </lineage>
</organism>
<feature type="transmembrane region" description="Helical" evidence="7">
    <location>
        <begin position="185"/>
        <end position="207"/>
    </location>
</feature>
<accession>A0ABT2UIS8</accession>
<comment type="subcellular location">
    <subcellularLocation>
        <location evidence="1 7">Cell membrane</location>
        <topology evidence="1 7">Multi-pass membrane protein</topology>
    </subcellularLocation>
</comment>
<feature type="transmembrane region" description="Helical" evidence="7">
    <location>
        <begin position="246"/>
        <end position="264"/>
    </location>
</feature>
<feature type="transmembrane region" description="Helical" evidence="7">
    <location>
        <begin position="143"/>
        <end position="164"/>
    </location>
</feature>
<feature type="transmembrane region" description="Helical" evidence="7">
    <location>
        <begin position="12"/>
        <end position="34"/>
    </location>
</feature>
<dbReference type="SUPFAM" id="SSF161098">
    <property type="entry name" value="MetI-like"/>
    <property type="match status" value="1"/>
</dbReference>
<comment type="similarity">
    <text evidence="7">Belongs to the binding-protein-dependent transport system permease family.</text>
</comment>
<name>A0ABT2UIS8_9BACL</name>
<evidence type="ECO:0000256" key="6">
    <source>
        <dbReference type="ARBA" id="ARBA00023136"/>
    </source>
</evidence>
<dbReference type="PANTHER" id="PTHR43744">
    <property type="entry name" value="ABC TRANSPORTER PERMEASE PROTEIN MG189-RELATED-RELATED"/>
    <property type="match status" value="1"/>
</dbReference>
<evidence type="ECO:0000313" key="9">
    <source>
        <dbReference type="EMBL" id="MCU6794554.1"/>
    </source>
</evidence>